<dbReference type="AlphaFoldDB" id="A0A0L6UXA5"/>
<dbReference type="Proteomes" id="UP000037035">
    <property type="component" value="Unassembled WGS sequence"/>
</dbReference>
<keyword evidence="1" id="KW-0812">Transmembrane</keyword>
<sequence>MEESRLWLGQSPTFTDTNSEEPVMVYQLVVLIVWSLKQQFRLKGLINSIYKKNSGLVTTISSSRVEVVVVALIFSIKSAVVGFIIEKQGRDTQIELSTSWKICGEEIRKNRTSPLQKKLTQLPAVDKRHDPAKLPSKLHLFACVDVLAQSLFSLHSDCASNLAFLDLLHVNCRQLSKMFFFMDSFFIFFLLQLALVSINMPFSFLFLATCCVFYQECFSFLYLPNEKTQWYEKKLKKKRPDYVVCHKSREKKAEKKKQEKKCYSHHQNNQINILFLRLRLESRDWSSIVDSLWQLLAKQIIFQMWCLLCQTTQDLSSIPTQQISTIIDF</sequence>
<keyword evidence="1" id="KW-1133">Transmembrane helix</keyword>
<organism evidence="2 3">
    <name type="scientific">Puccinia sorghi</name>
    <dbReference type="NCBI Taxonomy" id="27349"/>
    <lineage>
        <taxon>Eukaryota</taxon>
        <taxon>Fungi</taxon>
        <taxon>Dikarya</taxon>
        <taxon>Basidiomycota</taxon>
        <taxon>Pucciniomycotina</taxon>
        <taxon>Pucciniomycetes</taxon>
        <taxon>Pucciniales</taxon>
        <taxon>Pucciniaceae</taxon>
        <taxon>Puccinia</taxon>
    </lineage>
</organism>
<evidence type="ECO:0000313" key="2">
    <source>
        <dbReference type="EMBL" id="KNZ52485.1"/>
    </source>
</evidence>
<name>A0A0L6UXA5_9BASI</name>
<gene>
    <name evidence="2" type="ORF">VP01_3559g1</name>
</gene>
<proteinExistence type="predicted"/>
<dbReference type="EMBL" id="LAVV01008567">
    <property type="protein sequence ID" value="KNZ52485.1"/>
    <property type="molecule type" value="Genomic_DNA"/>
</dbReference>
<protein>
    <submittedName>
        <fullName evidence="2">Uncharacterized protein</fullName>
    </submittedName>
</protein>
<comment type="caution">
    <text evidence="2">The sequence shown here is derived from an EMBL/GenBank/DDBJ whole genome shotgun (WGS) entry which is preliminary data.</text>
</comment>
<dbReference type="VEuPathDB" id="FungiDB:VP01_3559g1"/>
<accession>A0A0L6UXA5</accession>
<feature type="transmembrane region" description="Helical" evidence="1">
    <location>
        <begin position="178"/>
        <end position="198"/>
    </location>
</feature>
<keyword evidence="1" id="KW-0472">Membrane</keyword>
<keyword evidence="3" id="KW-1185">Reference proteome</keyword>
<reference evidence="2 3" key="1">
    <citation type="submission" date="2015-08" db="EMBL/GenBank/DDBJ databases">
        <title>Next Generation Sequencing and Analysis of the Genome of Puccinia sorghi L Schw, the Causal Agent of Maize Common Rust.</title>
        <authorList>
            <person name="Rochi L."/>
            <person name="Burguener G."/>
            <person name="Darino M."/>
            <person name="Turjanski A."/>
            <person name="Kreff E."/>
            <person name="Dieguez M.J."/>
            <person name="Sacco F."/>
        </authorList>
    </citation>
    <scope>NUCLEOTIDE SEQUENCE [LARGE SCALE GENOMIC DNA]</scope>
    <source>
        <strain evidence="2 3">RO10H11247</strain>
    </source>
</reference>
<evidence type="ECO:0000313" key="3">
    <source>
        <dbReference type="Proteomes" id="UP000037035"/>
    </source>
</evidence>
<evidence type="ECO:0000256" key="1">
    <source>
        <dbReference type="SAM" id="Phobius"/>
    </source>
</evidence>